<keyword evidence="3" id="KW-1185">Reference proteome</keyword>
<feature type="compositionally biased region" description="Low complexity" evidence="1">
    <location>
        <begin position="331"/>
        <end position="371"/>
    </location>
</feature>
<reference evidence="2 3" key="1">
    <citation type="submission" date="2024-03" db="EMBL/GenBank/DDBJ databases">
        <authorList>
            <person name="Gkanogiannis A."/>
            <person name="Becerra Lopez-Lavalle L."/>
        </authorList>
    </citation>
    <scope>NUCLEOTIDE SEQUENCE [LARGE SCALE GENOMIC DNA]</scope>
</reference>
<proteinExistence type="predicted"/>
<accession>A0ABP0Z0F5</accession>
<organism evidence="2 3">
    <name type="scientific">Citrullus colocynthis</name>
    <name type="common">colocynth</name>
    <dbReference type="NCBI Taxonomy" id="252529"/>
    <lineage>
        <taxon>Eukaryota</taxon>
        <taxon>Viridiplantae</taxon>
        <taxon>Streptophyta</taxon>
        <taxon>Embryophyta</taxon>
        <taxon>Tracheophyta</taxon>
        <taxon>Spermatophyta</taxon>
        <taxon>Magnoliopsida</taxon>
        <taxon>eudicotyledons</taxon>
        <taxon>Gunneridae</taxon>
        <taxon>Pentapetalae</taxon>
        <taxon>rosids</taxon>
        <taxon>fabids</taxon>
        <taxon>Cucurbitales</taxon>
        <taxon>Cucurbitaceae</taxon>
        <taxon>Benincaseae</taxon>
        <taxon>Citrullus</taxon>
    </lineage>
</organism>
<gene>
    <name evidence="2" type="ORF">CITCOLO1_LOCUS18611</name>
</gene>
<evidence type="ECO:0000313" key="3">
    <source>
        <dbReference type="Proteomes" id="UP001642487"/>
    </source>
</evidence>
<feature type="region of interest" description="Disordered" evidence="1">
    <location>
        <begin position="327"/>
        <end position="409"/>
    </location>
</feature>
<evidence type="ECO:0000313" key="2">
    <source>
        <dbReference type="EMBL" id="CAK9326269.1"/>
    </source>
</evidence>
<feature type="compositionally biased region" description="Low complexity" evidence="1">
    <location>
        <begin position="398"/>
        <end position="409"/>
    </location>
</feature>
<sequence>MFTSSTNVSSSSASSSIATPASGIVSSSFGYPLSPIVTVKLDEKNYLLWTRMVLAILRVQRVDGFVLGTKAQPPEFTEVTDVDGKKELLSNPLFKEWKGKSSLTGKNFTLLLSYLRELWLASTQNKAVEPIEPSTHLTFTDKVSPMKTNLITTKEEDILEITLAIMATTTTVEIGTEEVVEDLINLKETSLPVSAGNNQGNGVSAYIATPKILNDPKWLADSGATSHVTVDASNVNQKATYNGNETLTVGNKTRAKDTKRVMLHGMLKDGLYQLDLPISKASQKSPFNPKFASKSPTTFLSIVMSPVKQSAFHVQNNTSCKFPFPTTHTNSETISSSPSPAITSSSSTSSTPTDVVPSLPMQSAASFSSSSRLERSSHDINASVVHIDEISQPPSSDPPISSDLVVPPI</sequence>
<evidence type="ECO:0000256" key="1">
    <source>
        <dbReference type="SAM" id="MobiDB-lite"/>
    </source>
</evidence>
<dbReference type="EMBL" id="OZ021741">
    <property type="protein sequence ID" value="CAK9326269.1"/>
    <property type="molecule type" value="Genomic_DNA"/>
</dbReference>
<dbReference type="Proteomes" id="UP001642487">
    <property type="component" value="Chromosome 7"/>
</dbReference>
<protein>
    <recommendedName>
        <fullName evidence="4">Retrotransposon Copia-like N-terminal domain-containing protein</fullName>
    </recommendedName>
</protein>
<evidence type="ECO:0008006" key="4">
    <source>
        <dbReference type="Google" id="ProtNLM"/>
    </source>
</evidence>
<name>A0ABP0Z0F5_9ROSI</name>